<gene>
    <name evidence="3" type="ORF">EYF80_041358</name>
</gene>
<keyword evidence="2" id="KW-0812">Transmembrane</keyword>
<dbReference type="OrthoDB" id="8964056at2759"/>
<dbReference type="EMBL" id="SRLO01000697">
    <property type="protein sequence ID" value="TNN48432.1"/>
    <property type="molecule type" value="Genomic_DNA"/>
</dbReference>
<evidence type="ECO:0000256" key="2">
    <source>
        <dbReference type="SAM" id="Phobius"/>
    </source>
</evidence>
<protein>
    <submittedName>
        <fullName evidence="3">Uncharacterized protein</fullName>
    </submittedName>
</protein>
<dbReference type="Proteomes" id="UP000314294">
    <property type="component" value="Unassembled WGS sequence"/>
</dbReference>
<evidence type="ECO:0000313" key="4">
    <source>
        <dbReference type="Proteomes" id="UP000314294"/>
    </source>
</evidence>
<dbReference type="AlphaFoldDB" id="A0A4Z2G794"/>
<keyword evidence="4" id="KW-1185">Reference proteome</keyword>
<keyword evidence="2" id="KW-0472">Membrane</keyword>
<feature type="region of interest" description="Disordered" evidence="1">
    <location>
        <begin position="115"/>
        <end position="137"/>
    </location>
</feature>
<keyword evidence="2" id="KW-1133">Transmembrane helix</keyword>
<organism evidence="3 4">
    <name type="scientific">Liparis tanakae</name>
    <name type="common">Tanaka's snailfish</name>
    <dbReference type="NCBI Taxonomy" id="230148"/>
    <lineage>
        <taxon>Eukaryota</taxon>
        <taxon>Metazoa</taxon>
        <taxon>Chordata</taxon>
        <taxon>Craniata</taxon>
        <taxon>Vertebrata</taxon>
        <taxon>Euteleostomi</taxon>
        <taxon>Actinopterygii</taxon>
        <taxon>Neopterygii</taxon>
        <taxon>Teleostei</taxon>
        <taxon>Neoteleostei</taxon>
        <taxon>Acanthomorphata</taxon>
        <taxon>Eupercaria</taxon>
        <taxon>Perciformes</taxon>
        <taxon>Cottioidei</taxon>
        <taxon>Cottales</taxon>
        <taxon>Liparidae</taxon>
        <taxon>Liparis</taxon>
    </lineage>
</organism>
<feature type="region of interest" description="Disordered" evidence="1">
    <location>
        <begin position="200"/>
        <end position="223"/>
    </location>
</feature>
<reference evidence="3 4" key="1">
    <citation type="submission" date="2019-03" db="EMBL/GenBank/DDBJ databases">
        <title>First draft genome of Liparis tanakae, snailfish: a comprehensive survey of snailfish specific genes.</title>
        <authorList>
            <person name="Kim W."/>
            <person name="Song I."/>
            <person name="Jeong J.-H."/>
            <person name="Kim D."/>
            <person name="Kim S."/>
            <person name="Ryu S."/>
            <person name="Song J.Y."/>
            <person name="Lee S.K."/>
        </authorList>
    </citation>
    <scope>NUCLEOTIDE SEQUENCE [LARGE SCALE GENOMIC DNA]</scope>
    <source>
        <tissue evidence="3">Muscle</tissue>
    </source>
</reference>
<sequence>MWTLVGSCGLMWTHVGSCGLMWTLVGSCGLLWAYVDSCGLMWTLVGSCGLLWAHVDSCGLMWTLVDSGLVDGEGRTARVVPSASLGILGDCWRCEVSHLGAQDFKELQTSCRPMRSKVTGQGAAPHRHRRSQSPLSMRSISSSLLRAAALLFSMSLISSVDLPAGGGGSSAWRPSGASDWPSPPRLSAEDFLAFSSASRPSSSSSSSSSSASPSATPTSGASGRPAALMAAILPRTMLRWRRTYSSPGAMASVSSRQAAARGRSRSSKYTTHRLCLPCTLPGSACRMLRKQALAPRVSLRWFMRMSPLRIRPLTWRGWCRSSSSSAGSASSSRPVCCEYSSARLKSALRKPACSPTARRIQRSAAALSPASIASMPRLK</sequence>
<feature type="transmembrane region" description="Helical" evidence="2">
    <location>
        <begin position="12"/>
        <end position="34"/>
    </location>
</feature>
<evidence type="ECO:0000313" key="3">
    <source>
        <dbReference type="EMBL" id="TNN48432.1"/>
    </source>
</evidence>
<name>A0A4Z2G794_9TELE</name>
<comment type="caution">
    <text evidence="3">The sequence shown here is derived from an EMBL/GenBank/DDBJ whole genome shotgun (WGS) entry which is preliminary data.</text>
</comment>
<accession>A0A4Z2G794</accession>
<evidence type="ECO:0000256" key="1">
    <source>
        <dbReference type="SAM" id="MobiDB-lite"/>
    </source>
</evidence>
<proteinExistence type="predicted"/>